<accession>A0A0D0CU69</accession>
<protein>
    <submittedName>
        <fullName evidence="1">Unplaced genomic scaffold scaffold_1599, whole genome shotgun sequence</fullName>
    </submittedName>
</protein>
<evidence type="ECO:0000313" key="2">
    <source>
        <dbReference type="Proteomes" id="UP000054538"/>
    </source>
</evidence>
<name>A0A0D0CU69_9AGAM</name>
<keyword evidence="2" id="KW-1185">Reference proteome</keyword>
<organism evidence="1 2">
    <name type="scientific">Paxillus rubicundulus Ve08.2h10</name>
    <dbReference type="NCBI Taxonomy" id="930991"/>
    <lineage>
        <taxon>Eukaryota</taxon>
        <taxon>Fungi</taxon>
        <taxon>Dikarya</taxon>
        <taxon>Basidiomycota</taxon>
        <taxon>Agaricomycotina</taxon>
        <taxon>Agaricomycetes</taxon>
        <taxon>Agaricomycetidae</taxon>
        <taxon>Boletales</taxon>
        <taxon>Paxilineae</taxon>
        <taxon>Paxillaceae</taxon>
        <taxon>Paxillus</taxon>
    </lineage>
</organism>
<dbReference type="AlphaFoldDB" id="A0A0D0CU69"/>
<dbReference type="Proteomes" id="UP000054538">
    <property type="component" value="Unassembled WGS sequence"/>
</dbReference>
<dbReference type="HOGENOM" id="CLU_2831883_0_0_1"/>
<dbReference type="EMBL" id="KN826421">
    <property type="protein sequence ID" value="KIK78948.1"/>
    <property type="molecule type" value="Genomic_DNA"/>
</dbReference>
<dbReference type="InParanoid" id="A0A0D0CU69"/>
<proteinExistence type="predicted"/>
<reference evidence="1 2" key="1">
    <citation type="submission" date="2014-04" db="EMBL/GenBank/DDBJ databases">
        <authorList>
            <consortium name="DOE Joint Genome Institute"/>
            <person name="Kuo A."/>
            <person name="Kohler A."/>
            <person name="Jargeat P."/>
            <person name="Nagy L.G."/>
            <person name="Floudas D."/>
            <person name="Copeland A."/>
            <person name="Barry K.W."/>
            <person name="Cichocki N."/>
            <person name="Veneault-Fourrey C."/>
            <person name="LaButti K."/>
            <person name="Lindquist E.A."/>
            <person name="Lipzen A."/>
            <person name="Lundell T."/>
            <person name="Morin E."/>
            <person name="Murat C."/>
            <person name="Sun H."/>
            <person name="Tunlid A."/>
            <person name="Henrissat B."/>
            <person name="Grigoriev I.V."/>
            <person name="Hibbett D.S."/>
            <person name="Martin F."/>
            <person name="Nordberg H.P."/>
            <person name="Cantor M.N."/>
            <person name="Hua S.X."/>
        </authorList>
    </citation>
    <scope>NUCLEOTIDE SEQUENCE [LARGE SCALE GENOMIC DNA]</scope>
    <source>
        <strain evidence="1 2">Ve08.2h10</strain>
    </source>
</reference>
<gene>
    <name evidence="1" type="ORF">PAXRUDRAFT_16596</name>
</gene>
<evidence type="ECO:0000313" key="1">
    <source>
        <dbReference type="EMBL" id="KIK78948.1"/>
    </source>
</evidence>
<sequence length="66" mass="7302">MACRFGVSSDDNNGILKCCGSWLMAFPEVNAINLMPNHFEEAEEIQNSFMGYAAHSDELCLSISEI</sequence>
<reference evidence="2" key="2">
    <citation type="submission" date="2015-01" db="EMBL/GenBank/DDBJ databases">
        <title>Evolutionary Origins and Diversification of the Mycorrhizal Mutualists.</title>
        <authorList>
            <consortium name="DOE Joint Genome Institute"/>
            <consortium name="Mycorrhizal Genomics Consortium"/>
            <person name="Kohler A."/>
            <person name="Kuo A."/>
            <person name="Nagy L.G."/>
            <person name="Floudas D."/>
            <person name="Copeland A."/>
            <person name="Barry K.W."/>
            <person name="Cichocki N."/>
            <person name="Veneault-Fourrey C."/>
            <person name="LaButti K."/>
            <person name="Lindquist E.A."/>
            <person name="Lipzen A."/>
            <person name="Lundell T."/>
            <person name="Morin E."/>
            <person name="Murat C."/>
            <person name="Riley R."/>
            <person name="Ohm R."/>
            <person name="Sun H."/>
            <person name="Tunlid A."/>
            <person name="Henrissat B."/>
            <person name="Grigoriev I.V."/>
            <person name="Hibbett D.S."/>
            <person name="Martin F."/>
        </authorList>
    </citation>
    <scope>NUCLEOTIDE SEQUENCE [LARGE SCALE GENOMIC DNA]</scope>
    <source>
        <strain evidence="2">Ve08.2h10</strain>
    </source>
</reference>